<evidence type="ECO:0000256" key="2">
    <source>
        <dbReference type="SAM" id="MobiDB-lite"/>
    </source>
</evidence>
<dbReference type="AlphaFoldDB" id="X0XL56"/>
<accession>X0XL56</accession>
<dbReference type="SUPFAM" id="SSF82171">
    <property type="entry name" value="DPP6 N-terminal domain-like"/>
    <property type="match status" value="1"/>
</dbReference>
<sequence>SKHVLFTSFEENSPDAPVQAGLFLTDRFGLTKPKKLTRLPMATGGAFSPDGRRIVFSASSGGGNIDLYVMRRDGKRLERLTHHPAIDTAPAWSPTGREVAFTSDRGGSPQIYAVDAEGANVRRLSRWASYCDAPAWSPDGGRIVYSARLEGRFHLVVLDLATGEEVRLTEAGASHESPSWSPDGSMLAYASNRTGRYQIYVARSDGTRARQVTDEGENTTPSWAAVP</sequence>
<feature type="compositionally biased region" description="Polar residues" evidence="2">
    <location>
        <begin position="218"/>
        <end position="227"/>
    </location>
</feature>
<organism evidence="3">
    <name type="scientific">marine sediment metagenome</name>
    <dbReference type="NCBI Taxonomy" id="412755"/>
    <lineage>
        <taxon>unclassified sequences</taxon>
        <taxon>metagenomes</taxon>
        <taxon>ecological metagenomes</taxon>
    </lineage>
</organism>
<dbReference type="Pfam" id="PF07676">
    <property type="entry name" value="PD40"/>
    <property type="match status" value="4"/>
</dbReference>
<dbReference type="InterPro" id="IPR011659">
    <property type="entry name" value="WD40"/>
</dbReference>
<evidence type="ECO:0000256" key="1">
    <source>
        <dbReference type="ARBA" id="ARBA00009820"/>
    </source>
</evidence>
<comment type="similarity">
    <text evidence="1">Belongs to the TolB family.</text>
</comment>
<dbReference type="PANTHER" id="PTHR36842">
    <property type="entry name" value="PROTEIN TOLB HOMOLOG"/>
    <property type="match status" value="1"/>
</dbReference>
<feature type="region of interest" description="Disordered" evidence="2">
    <location>
        <begin position="208"/>
        <end position="227"/>
    </location>
</feature>
<dbReference type="InterPro" id="IPR011042">
    <property type="entry name" value="6-blade_b-propeller_TolB-like"/>
</dbReference>
<dbReference type="PANTHER" id="PTHR36842:SF1">
    <property type="entry name" value="PROTEIN TOLB"/>
    <property type="match status" value="1"/>
</dbReference>
<dbReference type="EMBL" id="BARS01045741">
    <property type="protein sequence ID" value="GAG36047.1"/>
    <property type="molecule type" value="Genomic_DNA"/>
</dbReference>
<proteinExistence type="inferred from homology"/>
<evidence type="ECO:0008006" key="4">
    <source>
        <dbReference type="Google" id="ProtNLM"/>
    </source>
</evidence>
<name>X0XL56_9ZZZZ</name>
<protein>
    <recommendedName>
        <fullName evidence="4">Tol-Pal system beta propeller repeat protein TolB</fullName>
    </recommendedName>
</protein>
<evidence type="ECO:0000313" key="3">
    <source>
        <dbReference type="EMBL" id="GAG36047.1"/>
    </source>
</evidence>
<comment type="caution">
    <text evidence="3">The sequence shown here is derived from an EMBL/GenBank/DDBJ whole genome shotgun (WGS) entry which is preliminary data.</text>
</comment>
<gene>
    <name evidence="3" type="ORF">S01H1_68943</name>
</gene>
<dbReference type="Gene3D" id="2.120.10.30">
    <property type="entry name" value="TolB, C-terminal domain"/>
    <property type="match status" value="2"/>
</dbReference>
<reference evidence="3" key="1">
    <citation type="journal article" date="2014" name="Front. Microbiol.">
        <title>High frequency of phylogenetically diverse reductive dehalogenase-homologous genes in deep subseafloor sedimentary metagenomes.</title>
        <authorList>
            <person name="Kawai M."/>
            <person name="Futagami T."/>
            <person name="Toyoda A."/>
            <person name="Takaki Y."/>
            <person name="Nishi S."/>
            <person name="Hori S."/>
            <person name="Arai W."/>
            <person name="Tsubouchi T."/>
            <person name="Morono Y."/>
            <person name="Uchiyama I."/>
            <person name="Ito T."/>
            <person name="Fujiyama A."/>
            <person name="Inagaki F."/>
            <person name="Takami H."/>
        </authorList>
    </citation>
    <scope>NUCLEOTIDE SEQUENCE</scope>
    <source>
        <strain evidence="3">Expedition CK06-06</strain>
    </source>
</reference>
<feature type="non-terminal residue" evidence="3">
    <location>
        <position position="1"/>
    </location>
</feature>